<keyword evidence="4" id="KW-1185">Reference proteome</keyword>
<evidence type="ECO:0000313" key="3">
    <source>
        <dbReference type="EMBL" id="NEY70853.1"/>
    </source>
</evidence>
<feature type="domain" description="HDOD" evidence="2">
    <location>
        <begin position="198"/>
        <end position="382"/>
    </location>
</feature>
<dbReference type="Gene3D" id="3.20.20.450">
    <property type="entry name" value="EAL domain"/>
    <property type="match status" value="1"/>
</dbReference>
<evidence type="ECO:0000313" key="4">
    <source>
        <dbReference type="Proteomes" id="UP000481043"/>
    </source>
</evidence>
<name>A0A6M0Q3V0_9BACI</name>
<dbReference type="SUPFAM" id="SSF141868">
    <property type="entry name" value="EAL domain-like"/>
    <property type="match status" value="1"/>
</dbReference>
<proteinExistence type="predicted"/>
<reference evidence="3 4" key="1">
    <citation type="submission" date="2020-02" db="EMBL/GenBank/DDBJ databases">
        <title>Bacillus aquiflavi sp. nov., isolated from yellow water of strong flavor Chinese baijiu in Yibin region of China.</title>
        <authorList>
            <person name="Xie J."/>
        </authorList>
    </citation>
    <scope>NUCLEOTIDE SEQUENCE [LARGE SCALE GENOMIC DNA]</scope>
    <source>
        <strain evidence="3 4">SA4</strain>
    </source>
</reference>
<dbReference type="SMART" id="SM00052">
    <property type="entry name" value="EAL"/>
    <property type="match status" value="1"/>
</dbReference>
<dbReference type="InterPro" id="IPR035919">
    <property type="entry name" value="EAL_sf"/>
</dbReference>
<dbReference type="Gene3D" id="1.10.3210.10">
    <property type="entry name" value="Hypothetical protein af1432"/>
    <property type="match status" value="1"/>
</dbReference>
<protein>
    <submittedName>
        <fullName evidence="3">EAL domain-containing protein</fullName>
    </submittedName>
</protein>
<dbReference type="PROSITE" id="PS51833">
    <property type="entry name" value="HDOD"/>
    <property type="match status" value="1"/>
</dbReference>
<dbReference type="InterPro" id="IPR013976">
    <property type="entry name" value="HDOD"/>
</dbReference>
<evidence type="ECO:0000259" key="2">
    <source>
        <dbReference type="PROSITE" id="PS51833"/>
    </source>
</evidence>
<dbReference type="AlphaFoldDB" id="A0A6M0Q3V0"/>
<dbReference type="InterPro" id="IPR052340">
    <property type="entry name" value="RNase_Y/CdgJ"/>
</dbReference>
<organism evidence="3 4">
    <name type="scientific">Bacillus mesophilus</name>
    <dbReference type="NCBI Taxonomy" id="1808955"/>
    <lineage>
        <taxon>Bacteria</taxon>
        <taxon>Bacillati</taxon>
        <taxon>Bacillota</taxon>
        <taxon>Bacilli</taxon>
        <taxon>Bacillales</taxon>
        <taxon>Bacillaceae</taxon>
        <taxon>Bacillus</taxon>
    </lineage>
</organism>
<dbReference type="Pfam" id="PF08668">
    <property type="entry name" value="HDOD"/>
    <property type="match status" value="1"/>
</dbReference>
<evidence type="ECO:0000259" key="1">
    <source>
        <dbReference type="PROSITE" id="PS50883"/>
    </source>
</evidence>
<comment type="caution">
    <text evidence="3">The sequence shown here is derived from an EMBL/GenBank/DDBJ whole genome shotgun (WGS) entry which is preliminary data.</text>
</comment>
<dbReference type="PANTHER" id="PTHR33525">
    <property type="match status" value="1"/>
</dbReference>
<feature type="domain" description="EAL" evidence="1">
    <location>
        <begin position="1"/>
        <end position="204"/>
    </location>
</feature>
<dbReference type="SUPFAM" id="SSF109604">
    <property type="entry name" value="HD-domain/PDEase-like"/>
    <property type="match status" value="1"/>
</dbReference>
<dbReference type="InterPro" id="IPR001633">
    <property type="entry name" value="EAL_dom"/>
</dbReference>
<dbReference type="PROSITE" id="PS50883">
    <property type="entry name" value="EAL"/>
    <property type="match status" value="1"/>
</dbReference>
<dbReference type="InterPro" id="IPR014408">
    <property type="entry name" value="dGMP_Pdiesterase_EAL/HD-GYP"/>
</dbReference>
<dbReference type="EMBL" id="JAAIWM010000001">
    <property type="protein sequence ID" value="NEY70853.1"/>
    <property type="molecule type" value="Genomic_DNA"/>
</dbReference>
<dbReference type="Pfam" id="PF00563">
    <property type="entry name" value="EAL"/>
    <property type="match status" value="1"/>
</dbReference>
<dbReference type="Proteomes" id="UP000481043">
    <property type="component" value="Unassembled WGS sequence"/>
</dbReference>
<sequence length="404" mass="46026">MEVFVARQPILDSNEQLIGYELLYRNGQVDFYNHVDGDRATIDVLINSFVSIGVDHISYQKKCFINFTENLLLQGFPENFPPEFVVVEILETIKPTKNIIESIVKLKKLGYTIALDDFVYEDQFKDLVELADIIKVEFPKMSAEQHWKLLKIARDYKIKLLAEKVETRQEFELAVKLGYDYFQGYFFSKPTIIKTTDIPSYSHVFVEIIQELNKSDTDIDTITRLIERDLSLSYKLLKLINSGSQTKNKITSLKQAIVLLGLKEVQKWTSIISLSGAGVGIPFQAIELCLSRAKMGELLANHLNKDKSEYFLLGMFSLIDTILHRPMDEAVKVLPFSDELKDALLGSKNTYGECLVLMQALENGDWETFATSCGKLGITEEESMNCYSQAIEWSSYIVEVIQAA</sequence>
<dbReference type="PIRSF" id="PIRSF003180">
    <property type="entry name" value="DiGMPpdiest_YuxH"/>
    <property type="match status" value="1"/>
</dbReference>
<dbReference type="RefSeq" id="WP_163177838.1">
    <property type="nucleotide sequence ID" value="NZ_JAAIWM010000001.1"/>
</dbReference>
<gene>
    <name evidence="3" type="ORF">G4D63_03760</name>
</gene>
<dbReference type="PANTHER" id="PTHR33525:SF4">
    <property type="entry name" value="CYCLIC DI-GMP PHOSPHODIESTERASE CDGJ"/>
    <property type="match status" value="1"/>
</dbReference>
<accession>A0A6M0Q3V0</accession>